<feature type="region of interest" description="Disordered" evidence="1">
    <location>
        <begin position="1"/>
        <end position="51"/>
    </location>
</feature>
<dbReference type="AlphaFoldDB" id="A0A2P9AAG0"/>
<proteinExistence type="predicted"/>
<gene>
    <name evidence="2" type="ORF">BQ8482_110026</name>
</gene>
<dbReference type="Proteomes" id="UP000245698">
    <property type="component" value="Unassembled WGS sequence"/>
</dbReference>
<feature type="compositionally biased region" description="Pro residues" evidence="1">
    <location>
        <begin position="25"/>
        <end position="34"/>
    </location>
</feature>
<reference evidence="3" key="1">
    <citation type="submission" date="2016-12" db="EMBL/GenBank/DDBJ databases">
        <authorList>
            <person name="Brunel B."/>
        </authorList>
    </citation>
    <scope>NUCLEOTIDE SEQUENCE [LARGE SCALE GENOMIC DNA]</scope>
</reference>
<feature type="compositionally biased region" description="Polar residues" evidence="1">
    <location>
        <begin position="100"/>
        <end position="109"/>
    </location>
</feature>
<name>A0A2P9AAG0_9HYPH</name>
<protein>
    <submittedName>
        <fullName evidence="2">Uncharacterized protein</fullName>
    </submittedName>
</protein>
<feature type="region of interest" description="Disordered" evidence="1">
    <location>
        <begin position="99"/>
        <end position="132"/>
    </location>
</feature>
<organism evidence="2 3">
    <name type="scientific">Mesorhizobium delmotii</name>
    <dbReference type="NCBI Taxonomy" id="1631247"/>
    <lineage>
        <taxon>Bacteria</taxon>
        <taxon>Pseudomonadati</taxon>
        <taxon>Pseudomonadota</taxon>
        <taxon>Alphaproteobacteria</taxon>
        <taxon>Hyphomicrobiales</taxon>
        <taxon>Phyllobacteriaceae</taxon>
        <taxon>Mesorhizobium</taxon>
    </lineage>
</organism>
<evidence type="ECO:0000313" key="2">
    <source>
        <dbReference type="EMBL" id="SJM28096.1"/>
    </source>
</evidence>
<keyword evidence="3" id="KW-1185">Reference proteome</keyword>
<dbReference type="EMBL" id="FUIG01000013">
    <property type="protein sequence ID" value="SJM28096.1"/>
    <property type="molecule type" value="Genomic_DNA"/>
</dbReference>
<evidence type="ECO:0000256" key="1">
    <source>
        <dbReference type="SAM" id="MobiDB-lite"/>
    </source>
</evidence>
<accession>A0A2P9AAG0</accession>
<sequence>MRNDPPGTRYRQPCVSPNRCGRLPPRLPPLPASAPFPRSFHDNPRTHPGLGRTLALRASSAASRFIPSRRPVSSSLLAAKIDAATQLTTLDELSGLDGVGQSNLFTRPSSLEPGRDFIQSPVDPPGAGSSTY</sequence>
<evidence type="ECO:0000313" key="3">
    <source>
        <dbReference type="Proteomes" id="UP000245698"/>
    </source>
</evidence>